<dbReference type="InterPro" id="IPR006439">
    <property type="entry name" value="HAD-SF_hydro_IA"/>
</dbReference>
<dbReference type="InterPro" id="IPR023198">
    <property type="entry name" value="PGP-like_dom2"/>
</dbReference>
<evidence type="ECO:0000313" key="1">
    <source>
        <dbReference type="EMBL" id="TGG88671.1"/>
    </source>
</evidence>
<dbReference type="SFLD" id="SFLDG01129">
    <property type="entry name" value="C1.5:_HAD__Beta-PGM__Phosphata"/>
    <property type="match status" value="1"/>
</dbReference>
<dbReference type="NCBIfam" id="TIGR01549">
    <property type="entry name" value="HAD-SF-IA-v1"/>
    <property type="match status" value="1"/>
</dbReference>
<protein>
    <submittedName>
        <fullName evidence="1">HAD family hydrolase</fullName>
    </submittedName>
</protein>
<dbReference type="AlphaFoldDB" id="A0A4Z0VXE0"/>
<organism evidence="1 2">
    <name type="scientific">Geotoga petraea</name>
    <dbReference type="NCBI Taxonomy" id="28234"/>
    <lineage>
        <taxon>Bacteria</taxon>
        <taxon>Thermotogati</taxon>
        <taxon>Thermotogota</taxon>
        <taxon>Thermotogae</taxon>
        <taxon>Petrotogales</taxon>
        <taxon>Petrotogaceae</taxon>
        <taxon>Geotoga</taxon>
    </lineage>
</organism>
<dbReference type="GO" id="GO:0008967">
    <property type="term" value="F:phosphoglycolate phosphatase activity"/>
    <property type="evidence" value="ECO:0007669"/>
    <property type="project" value="TreeGrafter"/>
</dbReference>
<proteinExistence type="predicted"/>
<dbReference type="Gene3D" id="3.40.50.1000">
    <property type="entry name" value="HAD superfamily/HAD-like"/>
    <property type="match status" value="1"/>
</dbReference>
<gene>
    <name evidence="1" type="ORF">E4650_00245</name>
</gene>
<dbReference type="InterPro" id="IPR023214">
    <property type="entry name" value="HAD_sf"/>
</dbReference>
<dbReference type="Gene3D" id="1.10.150.240">
    <property type="entry name" value="Putative phosphatase, domain 2"/>
    <property type="match status" value="1"/>
</dbReference>
<name>A0A4Z0VXE0_9BACT</name>
<sequence>MKYINYIWDFGGTLFDTYPAFAKQVIIKLRENSIEEDYDYILSKSKKSKNHLIEELTKRYKLSKELQKEIRKCEKNSPLEDRKPFNTVKDILKDIINYGGRNYIYTHRSFHSAMELLYHYKIFDLFEDIVSKDVGLERKPDPEGFIYIIEKYNLDRSKTLSIGDRVIDVESSKAAGIHTAFFGEDNISADIVFQDFIEFKKIIFV</sequence>
<accession>A0A4Z0VXE0</accession>
<dbReference type="PANTHER" id="PTHR43434">
    <property type="entry name" value="PHOSPHOGLYCOLATE PHOSPHATASE"/>
    <property type="match status" value="1"/>
</dbReference>
<dbReference type="InterPro" id="IPR050155">
    <property type="entry name" value="HAD-like_hydrolase_sf"/>
</dbReference>
<dbReference type="SUPFAM" id="SSF56784">
    <property type="entry name" value="HAD-like"/>
    <property type="match status" value="1"/>
</dbReference>
<keyword evidence="1" id="KW-0378">Hydrolase</keyword>
<dbReference type="OrthoDB" id="9797743at2"/>
<dbReference type="InterPro" id="IPR041492">
    <property type="entry name" value="HAD_2"/>
</dbReference>
<dbReference type="PANTHER" id="PTHR43434:SF25">
    <property type="entry name" value="PHOSPHOGLYCOLATE PHOSPHATASE"/>
    <property type="match status" value="1"/>
</dbReference>
<comment type="caution">
    <text evidence="1">The sequence shown here is derived from an EMBL/GenBank/DDBJ whole genome shotgun (WGS) entry which is preliminary data.</text>
</comment>
<dbReference type="Proteomes" id="UP000297288">
    <property type="component" value="Unassembled WGS sequence"/>
</dbReference>
<dbReference type="GO" id="GO:0005829">
    <property type="term" value="C:cytosol"/>
    <property type="evidence" value="ECO:0007669"/>
    <property type="project" value="TreeGrafter"/>
</dbReference>
<reference evidence="1 2" key="1">
    <citation type="submission" date="2019-04" db="EMBL/GenBank/DDBJ databases">
        <title>Draft genome sequence data and analysis of a Fermenting Bacterium, Geotoga petraea strain HO-Geo1, isolated from heavy-oil petroleum reservoir in Russia.</title>
        <authorList>
            <person name="Grouzdev D.S."/>
            <person name="Semenova E.M."/>
            <person name="Sokolova D.S."/>
            <person name="Tourova T.P."/>
            <person name="Poltaraus A.B."/>
            <person name="Nazina T.N."/>
        </authorList>
    </citation>
    <scope>NUCLEOTIDE SEQUENCE [LARGE SCALE GENOMIC DNA]</scope>
    <source>
        <strain evidence="1 2">HO-Geo1</strain>
    </source>
</reference>
<evidence type="ECO:0000313" key="2">
    <source>
        <dbReference type="Proteomes" id="UP000297288"/>
    </source>
</evidence>
<dbReference type="Pfam" id="PF13419">
    <property type="entry name" value="HAD_2"/>
    <property type="match status" value="1"/>
</dbReference>
<dbReference type="InterPro" id="IPR036412">
    <property type="entry name" value="HAD-like_sf"/>
</dbReference>
<dbReference type="RefSeq" id="WP_135402367.1">
    <property type="nucleotide sequence ID" value="NZ_SRME01000001.1"/>
</dbReference>
<dbReference type="SFLD" id="SFLDS00003">
    <property type="entry name" value="Haloacid_Dehalogenase"/>
    <property type="match status" value="1"/>
</dbReference>
<dbReference type="EMBL" id="SRME01000001">
    <property type="protein sequence ID" value="TGG88671.1"/>
    <property type="molecule type" value="Genomic_DNA"/>
</dbReference>
<dbReference type="GO" id="GO:0006281">
    <property type="term" value="P:DNA repair"/>
    <property type="evidence" value="ECO:0007669"/>
    <property type="project" value="TreeGrafter"/>
</dbReference>